<keyword evidence="5" id="KW-1015">Disulfide bond</keyword>
<dbReference type="GO" id="GO:0042834">
    <property type="term" value="F:peptidoglycan binding"/>
    <property type="evidence" value="ECO:0007669"/>
    <property type="project" value="InterPro"/>
</dbReference>
<dbReference type="Gene3D" id="3.40.80.10">
    <property type="entry name" value="Peptidoglycan recognition protein-like"/>
    <property type="match status" value="1"/>
</dbReference>
<dbReference type="PIRSF" id="PIRSF037945">
    <property type="entry name" value="PGRPs"/>
    <property type="match status" value="1"/>
</dbReference>
<dbReference type="Proteomes" id="UP000827092">
    <property type="component" value="Unassembled WGS sequence"/>
</dbReference>
<dbReference type="PANTHER" id="PTHR11022:SF41">
    <property type="entry name" value="PEPTIDOGLYCAN-RECOGNITION PROTEIN LC-RELATED"/>
    <property type="match status" value="1"/>
</dbReference>
<organism evidence="11 12">
    <name type="scientific">Oedothorax gibbosus</name>
    <dbReference type="NCBI Taxonomy" id="931172"/>
    <lineage>
        <taxon>Eukaryota</taxon>
        <taxon>Metazoa</taxon>
        <taxon>Ecdysozoa</taxon>
        <taxon>Arthropoda</taxon>
        <taxon>Chelicerata</taxon>
        <taxon>Arachnida</taxon>
        <taxon>Araneae</taxon>
        <taxon>Araneomorphae</taxon>
        <taxon>Entelegynae</taxon>
        <taxon>Araneoidea</taxon>
        <taxon>Linyphiidae</taxon>
        <taxon>Erigoninae</taxon>
        <taxon>Oedothorax</taxon>
    </lineage>
</organism>
<dbReference type="PANTHER" id="PTHR11022">
    <property type="entry name" value="PEPTIDOGLYCAN RECOGNITION PROTEIN"/>
    <property type="match status" value="1"/>
</dbReference>
<evidence type="ECO:0000313" key="12">
    <source>
        <dbReference type="Proteomes" id="UP000827092"/>
    </source>
</evidence>
<dbReference type="GO" id="GO:0008745">
    <property type="term" value="F:N-acetylmuramoyl-L-alanine amidase activity"/>
    <property type="evidence" value="ECO:0007669"/>
    <property type="project" value="InterPro"/>
</dbReference>
<evidence type="ECO:0000256" key="5">
    <source>
        <dbReference type="ARBA" id="ARBA00023157"/>
    </source>
</evidence>
<feature type="domain" description="Peptidoglycan recognition protein family" evidence="10">
    <location>
        <begin position="40"/>
        <end position="182"/>
    </location>
</feature>
<dbReference type="SMART" id="SM00701">
    <property type="entry name" value="PGRP"/>
    <property type="match status" value="1"/>
</dbReference>
<dbReference type="FunFam" id="3.40.80.10:FF:000001">
    <property type="entry name" value="Peptidoglycan recognition protein 1"/>
    <property type="match status" value="1"/>
</dbReference>
<dbReference type="GO" id="GO:0008270">
    <property type="term" value="F:zinc ion binding"/>
    <property type="evidence" value="ECO:0007669"/>
    <property type="project" value="InterPro"/>
</dbReference>
<evidence type="ECO:0000256" key="1">
    <source>
        <dbReference type="ARBA" id="ARBA00007553"/>
    </source>
</evidence>
<feature type="disulfide bond" evidence="7">
    <location>
        <begin position="76"/>
        <end position="82"/>
    </location>
</feature>
<reference evidence="11 12" key="1">
    <citation type="journal article" date="2022" name="Nat. Ecol. Evol.">
        <title>A masculinizing supergene underlies an exaggerated male reproductive morph in a spider.</title>
        <authorList>
            <person name="Hendrickx F."/>
            <person name="De Corte Z."/>
            <person name="Sonet G."/>
            <person name="Van Belleghem S.M."/>
            <person name="Kostlbacher S."/>
            <person name="Vangestel C."/>
        </authorList>
    </citation>
    <scope>NUCLEOTIDE SEQUENCE [LARGE SCALE GENOMIC DNA]</scope>
    <source>
        <strain evidence="11">W744_W776</strain>
    </source>
</reference>
<dbReference type="InterPro" id="IPR017331">
    <property type="entry name" value="Peptidoglycan_recognition"/>
</dbReference>
<feature type="domain" description="N-acetylmuramoyl-L-alanine amidase" evidence="9">
    <location>
        <begin position="48"/>
        <end position="188"/>
    </location>
</feature>
<keyword evidence="2 6" id="KW-0399">Innate immunity</keyword>
<dbReference type="GO" id="GO:0045087">
    <property type="term" value="P:innate immune response"/>
    <property type="evidence" value="ECO:0007669"/>
    <property type="project" value="UniProtKB-KW"/>
</dbReference>
<dbReference type="InterPro" id="IPR015510">
    <property type="entry name" value="PGRP"/>
</dbReference>
<dbReference type="CDD" id="cd06583">
    <property type="entry name" value="PGRP"/>
    <property type="match status" value="1"/>
</dbReference>
<comment type="similarity">
    <text evidence="1 6">Belongs to the N-acetylmuramoyl-L-alanine amidase 2 family.</text>
</comment>
<dbReference type="SMART" id="SM00644">
    <property type="entry name" value="Ami_2"/>
    <property type="match status" value="1"/>
</dbReference>
<dbReference type="InterPro" id="IPR006619">
    <property type="entry name" value="PGRP_domain_met/bac"/>
</dbReference>
<evidence type="ECO:0000256" key="4">
    <source>
        <dbReference type="ARBA" id="ARBA00022859"/>
    </source>
</evidence>
<evidence type="ECO:0000256" key="3">
    <source>
        <dbReference type="ARBA" id="ARBA00022729"/>
    </source>
</evidence>
<keyword evidence="3 8" id="KW-0732">Signal</keyword>
<name>A0AAV6TWY1_9ARAC</name>
<gene>
    <name evidence="11" type="ORF">JTE90_011278</name>
</gene>
<accession>A0AAV6TWY1</accession>
<dbReference type="SUPFAM" id="SSF55846">
    <property type="entry name" value="N-acetylmuramoyl-L-alanine amidase-like"/>
    <property type="match status" value="1"/>
</dbReference>
<dbReference type="InterPro" id="IPR036505">
    <property type="entry name" value="Amidase/PGRP_sf"/>
</dbReference>
<evidence type="ECO:0000256" key="6">
    <source>
        <dbReference type="PIRNR" id="PIRNR037945"/>
    </source>
</evidence>
<evidence type="ECO:0000256" key="2">
    <source>
        <dbReference type="ARBA" id="ARBA00022588"/>
    </source>
</evidence>
<sequence>MLDRMIMRYVLGITVLFLLSSVNLLCEGTNGSKEDPCKDMRLVSRKEWNARDSMRMQRMHIPLSHVIISHTVTPFCPTRIQCSRWVELIQDMHLDERGWSDIGYNFLIGGDGSVYEGRGWLYVGAHAVNYNTISYGVAFIGNFNKDKPTQPMIDAAQNLMKCGIKLGYLTPMSEVHGHRDVACTESPGKNLYSEIRHWKNFKGGRLSMYYCKKLETPEVNKDILNE</sequence>
<proteinExistence type="inferred from homology"/>
<keyword evidence="12" id="KW-1185">Reference proteome</keyword>
<comment type="caution">
    <text evidence="11">The sequence shown here is derived from an EMBL/GenBank/DDBJ whole genome shotgun (WGS) entry which is preliminary data.</text>
</comment>
<evidence type="ECO:0000313" key="11">
    <source>
        <dbReference type="EMBL" id="KAG8176294.1"/>
    </source>
</evidence>
<dbReference type="InterPro" id="IPR002502">
    <property type="entry name" value="Amidase_domain"/>
</dbReference>
<dbReference type="Pfam" id="PF01510">
    <property type="entry name" value="Amidase_2"/>
    <property type="match status" value="1"/>
</dbReference>
<dbReference type="GO" id="GO:0009253">
    <property type="term" value="P:peptidoglycan catabolic process"/>
    <property type="evidence" value="ECO:0007669"/>
    <property type="project" value="InterPro"/>
</dbReference>
<dbReference type="AlphaFoldDB" id="A0AAV6TWY1"/>
<feature type="signal peptide" evidence="8">
    <location>
        <begin position="1"/>
        <end position="28"/>
    </location>
</feature>
<feature type="chain" id="PRO_5043944430" description="Peptidoglycan-recognition protein" evidence="8">
    <location>
        <begin position="29"/>
        <end position="226"/>
    </location>
</feature>
<keyword evidence="4 6" id="KW-0391">Immunity</keyword>
<evidence type="ECO:0000259" key="9">
    <source>
        <dbReference type="SMART" id="SM00644"/>
    </source>
</evidence>
<evidence type="ECO:0000256" key="8">
    <source>
        <dbReference type="SAM" id="SignalP"/>
    </source>
</evidence>
<evidence type="ECO:0000256" key="7">
    <source>
        <dbReference type="PIRSR" id="PIRSR037945-1"/>
    </source>
</evidence>
<dbReference type="EMBL" id="JAFNEN010000898">
    <property type="protein sequence ID" value="KAG8176294.1"/>
    <property type="molecule type" value="Genomic_DNA"/>
</dbReference>
<protein>
    <recommendedName>
        <fullName evidence="6">Peptidoglycan-recognition protein</fullName>
    </recommendedName>
</protein>
<evidence type="ECO:0000259" key="10">
    <source>
        <dbReference type="SMART" id="SM00701"/>
    </source>
</evidence>